<evidence type="ECO:0000313" key="3">
    <source>
        <dbReference type="Proteomes" id="UP001521222"/>
    </source>
</evidence>
<feature type="region of interest" description="Disordered" evidence="1">
    <location>
        <begin position="99"/>
        <end position="131"/>
    </location>
</feature>
<sequence>MGEGLEGNDDRREKNNADSETRAQLGNEMLQTSSVNSNEEVSMGGGPNPTQMQQYQQALEQQLAQQRRNDEIMRMRQQVMRQGEQMFQNMVDDGQGTVVNHTGQMNQDLDEDASNGEHEDLQSSGSNPPDVWAKPDEMRESLVKIPTSLEAGISVRDQEKVLPSQQEVLDNNGKTLTTAFEAMAERIGMETLEGLDHEGSGTFLTSHLHSFHEPEADELVSSTAGETDAETINKALPSSNEDMFTRDLSIESSEGGQILQYASQPRTTLTTIVVQSLDIAHDVADLSDDAISVISSKASSIFSKASFASAATDLSRASGYSVTQIATATRELVVIFVADKPLGTLYRIALDHPSIGAEKLQRKLCRLFKIYAKYLKDEAKDQLEFLASRLVSKKSRYLARSVVEAFSARSEQDESLEDDKSSDDEETGKRPVNEEVFEDLVSFREFLVGSEAFEKLHNQLQSFVLPKATDQLLADSPVPPEVTIAEKLNRVEQTESFVERSWRTWYCDVSCIADAVFRDRKDFLLIKRALFLVADAFFLATDAPAIHFGLLEPPLSESAIRLRWTSVSLSILLSPPWTTSNADHRPEKR</sequence>
<feature type="compositionally biased region" description="Acidic residues" evidence="1">
    <location>
        <begin position="413"/>
        <end position="426"/>
    </location>
</feature>
<feature type="region of interest" description="Disordered" evidence="1">
    <location>
        <begin position="410"/>
        <end position="430"/>
    </location>
</feature>
<feature type="region of interest" description="Disordered" evidence="1">
    <location>
        <begin position="1"/>
        <end position="60"/>
    </location>
</feature>
<protein>
    <submittedName>
        <fullName evidence="2">Uncharacterized protein</fullName>
    </submittedName>
</protein>
<dbReference type="EMBL" id="JAKIXB020000001">
    <property type="protein sequence ID" value="KAL1611350.1"/>
    <property type="molecule type" value="Genomic_DNA"/>
</dbReference>
<reference evidence="2 3" key="1">
    <citation type="submission" date="2024-02" db="EMBL/GenBank/DDBJ databases">
        <title>De novo assembly and annotation of 12 fungi associated with fruit tree decline syndrome in Ontario, Canada.</title>
        <authorList>
            <person name="Sulman M."/>
            <person name="Ellouze W."/>
            <person name="Ilyukhin E."/>
        </authorList>
    </citation>
    <scope>NUCLEOTIDE SEQUENCE [LARGE SCALE GENOMIC DNA]</scope>
    <source>
        <strain evidence="2 3">M97-236</strain>
    </source>
</reference>
<keyword evidence="3" id="KW-1185">Reference proteome</keyword>
<proteinExistence type="predicted"/>
<evidence type="ECO:0000313" key="2">
    <source>
        <dbReference type="EMBL" id="KAL1611350.1"/>
    </source>
</evidence>
<organism evidence="2 3">
    <name type="scientific">Nothophoma quercina</name>
    <dbReference type="NCBI Taxonomy" id="749835"/>
    <lineage>
        <taxon>Eukaryota</taxon>
        <taxon>Fungi</taxon>
        <taxon>Dikarya</taxon>
        <taxon>Ascomycota</taxon>
        <taxon>Pezizomycotina</taxon>
        <taxon>Dothideomycetes</taxon>
        <taxon>Pleosporomycetidae</taxon>
        <taxon>Pleosporales</taxon>
        <taxon>Pleosporineae</taxon>
        <taxon>Didymellaceae</taxon>
        <taxon>Nothophoma</taxon>
    </lineage>
</organism>
<feature type="compositionally biased region" description="Low complexity" evidence="1">
    <location>
        <begin position="51"/>
        <end position="60"/>
    </location>
</feature>
<gene>
    <name evidence="2" type="ORF">SLS59_000068</name>
</gene>
<name>A0ABR3S3U5_9PLEO</name>
<feature type="compositionally biased region" description="Basic and acidic residues" evidence="1">
    <location>
        <begin position="8"/>
        <end position="21"/>
    </location>
</feature>
<comment type="caution">
    <text evidence="2">The sequence shown here is derived from an EMBL/GenBank/DDBJ whole genome shotgun (WGS) entry which is preliminary data.</text>
</comment>
<evidence type="ECO:0000256" key="1">
    <source>
        <dbReference type="SAM" id="MobiDB-lite"/>
    </source>
</evidence>
<dbReference type="Proteomes" id="UP001521222">
    <property type="component" value="Unassembled WGS sequence"/>
</dbReference>
<feature type="compositionally biased region" description="Polar residues" evidence="1">
    <location>
        <begin position="29"/>
        <end position="40"/>
    </location>
</feature>
<accession>A0ABR3S3U5</accession>